<dbReference type="AlphaFoldDB" id="X1QF43"/>
<feature type="non-terminal residue" evidence="1">
    <location>
        <position position="1"/>
    </location>
</feature>
<gene>
    <name evidence="1" type="ORF">S06H3_52473</name>
</gene>
<name>X1QF43_9ZZZZ</name>
<proteinExistence type="predicted"/>
<evidence type="ECO:0000313" key="1">
    <source>
        <dbReference type="EMBL" id="GAI49650.1"/>
    </source>
</evidence>
<comment type="caution">
    <text evidence="1">The sequence shown here is derived from an EMBL/GenBank/DDBJ whole genome shotgun (WGS) entry which is preliminary data.</text>
</comment>
<dbReference type="EMBL" id="BARV01033377">
    <property type="protein sequence ID" value="GAI49650.1"/>
    <property type="molecule type" value="Genomic_DNA"/>
</dbReference>
<accession>X1QF43</accession>
<protein>
    <submittedName>
        <fullName evidence="1">Uncharacterized protein</fullName>
    </submittedName>
</protein>
<sequence length="36" mass="4294">TDIALIFNVFHENKTEEFYVFLKVFVIPRFVNNCSV</sequence>
<organism evidence="1">
    <name type="scientific">marine sediment metagenome</name>
    <dbReference type="NCBI Taxonomy" id="412755"/>
    <lineage>
        <taxon>unclassified sequences</taxon>
        <taxon>metagenomes</taxon>
        <taxon>ecological metagenomes</taxon>
    </lineage>
</organism>
<reference evidence="1" key="1">
    <citation type="journal article" date="2014" name="Front. Microbiol.">
        <title>High frequency of phylogenetically diverse reductive dehalogenase-homologous genes in deep subseafloor sedimentary metagenomes.</title>
        <authorList>
            <person name="Kawai M."/>
            <person name="Futagami T."/>
            <person name="Toyoda A."/>
            <person name="Takaki Y."/>
            <person name="Nishi S."/>
            <person name="Hori S."/>
            <person name="Arai W."/>
            <person name="Tsubouchi T."/>
            <person name="Morono Y."/>
            <person name="Uchiyama I."/>
            <person name="Ito T."/>
            <person name="Fujiyama A."/>
            <person name="Inagaki F."/>
            <person name="Takami H."/>
        </authorList>
    </citation>
    <scope>NUCLEOTIDE SEQUENCE</scope>
    <source>
        <strain evidence="1">Expedition CK06-06</strain>
    </source>
</reference>